<feature type="region of interest" description="Disordered" evidence="2">
    <location>
        <begin position="119"/>
        <end position="139"/>
    </location>
</feature>
<dbReference type="SUPFAM" id="SSF48452">
    <property type="entry name" value="TPR-like"/>
    <property type="match status" value="1"/>
</dbReference>
<dbReference type="InParanoid" id="D8R189"/>
<dbReference type="HOGENOM" id="CLU_783890_0_0_1"/>
<evidence type="ECO:0000313" key="3">
    <source>
        <dbReference type="EMBL" id="EFJ34225.1"/>
    </source>
</evidence>
<proteinExistence type="predicted"/>
<name>D8R189_SELML</name>
<dbReference type="PANTHER" id="PTHR36350">
    <property type="entry name" value="TRANSMEMBRANE PROTEIN"/>
    <property type="match status" value="1"/>
</dbReference>
<keyword evidence="1" id="KW-0802">TPR repeat</keyword>
<dbReference type="InterPro" id="IPR019734">
    <property type="entry name" value="TPR_rpt"/>
</dbReference>
<dbReference type="STRING" id="88036.D8R189"/>
<feature type="compositionally biased region" description="Basic and acidic residues" evidence="2">
    <location>
        <begin position="123"/>
        <end position="132"/>
    </location>
</feature>
<dbReference type="Gene3D" id="1.25.40.10">
    <property type="entry name" value="Tetratricopeptide repeat domain"/>
    <property type="match status" value="2"/>
</dbReference>
<dbReference type="SMART" id="SM00028">
    <property type="entry name" value="TPR"/>
    <property type="match status" value="3"/>
</dbReference>
<accession>D8R189</accession>
<dbReference type="PANTHER" id="PTHR36350:SF3">
    <property type="entry name" value="TRANSMEMBRANE PROTEIN"/>
    <property type="match status" value="1"/>
</dbReference>
<organism evidence="4">
    <name type="scientific">Selaginella moellendorffii</name>
    <name type="common">Spikemoss</name>
    <dbReference type="NCBI Taxonomy" id="88036"/>
    <lineage>
        <taxon>Eukaryota</taxon>
        <taxon>Viridiplantae</taxon>
        <taxon>Streptophyta</taxon>
        <taxon>Embryophyta</taxon>
        <taxon>Tracheophyta</taxon>
        <taxon>Lycopodiopsida</taxon>
        <taxon>Selaginellales</taxon>
        <taxon>Selaginellaceae</taxon>
        <taxon>Selaginella</taxon>
    </lineage>
</organism>
<dbReference type="Pfam" id="PF13181">
    <property type="entry name" value="TPR_8"/>
    <property type="match status" value="1"/>
</dbReference>
<dbReference type="FunCoup" id="D8R189">
    <property type="interactions" value="1007"/>
</dbReference>
<dbReference type="PROSITE" id="PS50005">
    <property type="entry name" value="TPR"/>
    <property type="match status" value="1"/>
</dbReference>
<evidence type="ECO:0000256" key="1">
    <source>
        <dbReference type="PROSITE-ProRule" id="PRU00339"/>
    </source>
</evidence>
<reference evidence="3 4" key="1">
    <citation type="journal article" date="2011" name="Science">
        <title>The Selaginella genome identifies genetic changes associated with the evolution of vascular plants.</title>
        <authorList>
            <person name="Banks J.A."/>
            <person name="Nishiyama T."/>
            <person name="Hasebe M."/>
            <person name="Bowman J.L."/>
            <person name="Gribskov M."/>
            <person name="dePamphilis C."/>
            <person name="Albert V.A."/>
            <person name="Aono N."/>
            <person name="Aoyama T."/>
            <person name="Ambrose B.A."/>
            <person name="Ashton N.W."/>
            <person name="Axtell M.J."/>
            <person name="Barker E."/>
            <person name="Barker M.S."/>
            <person name="Bennetzen J.L."/>
            <person name="Bonawitz N.D."/>
            <person name="Chapple C."/>
            <person name="Cheng C."/>
            <person name="Correa L.G."/>
            <person name="Dacre M."/>
            <person name="DeBarry J."/>
            <person name="Dreyer I."/>
            <person name="Elias M."/>
            <person name="Engstrom E.M."/>
            <person name="Estelle M."/>
            <person name="Feng L."/>
            <person name="Finet C."/>
            <person name="Floyd S.K."/>
            <person name="Frommer W.B."/>
            <person name="Fujita T."/>
            <person name="Gramzow L."/>
            <person name="Gutensohn M."/>
            <person name="Harholt J."/>
            <person name="Hattori M."/>
            <person name="Heyl A."/>
            <person name="Hirai T."/>
            <person name="Hiwatashi Y."/>
            <person name="Ishikawa M."/>
            <person name="Iwata M."/>
            <person name="Karol K.G."/>
            <person name="Koehler B."/>
            <person name="Kolukisaoglu U."/>
            <person name="Kubo M."/>
            <person name="Kurata T."/>
            <person name="Lalonde S."/>
            <person name="Li K."/>
            <person name="Li Y."/>
            <person name="Litt A."/>
            <person name="Lyons E."/>
            <person name="Manning G."/>
            <person name="Maruyama T."/>
            <person name="Michael T.P."/>
            <person name="Mikami K."/>
            <person name="Miyazaki S."/>
            <person name="Morinaga S."/>
            <person name="Murata T."/>
            <person name="Mueller-Roeber B."/>
            <person name="Nelson D.R."/>
            <person name="Obara M."/>
            <person name="Oguri Y."/>
            <person name="Olmstead R.G."/>
            <person name="Onodera N."/>
            <person name="Petersen B.L."/>
            <person name="Pils B."/>
            <person name="Prigge M."/>
            <person name="Rensing S.A."/>
            <person name="Riano-Pachon D.M."/>
            <person name="Roberts A.W."/>
            <person name="Sato Y."/>
            <person name="Scheller H.V."/>
            <person name="Schulz B."/>
            <person name="Schulz C."/>
            <person name="Shakirov E.V."/>
            <person name="Shibagaki N."/>
            <person name="Shinohara N."/>
            <person name="Shippen D.E."/>
            <person name="Soerensen I."/>
            <person name="Sotooka R."/>
            <person name="Sugimoto N."/>
            <person name="Sugita M."/>
            <person name="Sumikawa N."/>
            <person name="Tanurdzic M."/>
            <person name="Theissen G."/>
            <person name="Ulvskov P."/>
            <person name="Wakazuki S."/>
            <person name="Weng J.K."/>
            <person name="Willats W.W."/>
            <person name="Wipf D."/>
            <person name="Wolf P.G."/>
            <person name="Yang L."/>
            <person name="Zimmer A.D."/>
            <person name="Zhu Q."/>
            <person name="Mitros T."/>
            <person name="Hellsten U."/>
            <person name="Loque D."/>
            <person name="Otillar R."/>
            <person name="Salamov A."/>
            <person name="Schmutz J."/>
            <person name="Shapiro H."/>
            <person name="Lindquist E."/>
            <person name="Lucas S."/>
            <person name="Rokhsar D."/>
            <person name="Grigoriev I.V."/>
        </authorList>
    </citation>
    <scope>NUCLEOTIDE SEQUENCE [LARGE SCALE GENOMIC DNA]</scope>
</reference>
<keyword evidence="4" id="KW-1185">Reference proteome</keyword>
<protein>
    <submittedName>
        <fullName evidence="3">Uncharacterized protein</fullName>
    </submittedName>
</protein>
<dbReference type="Proteomes" id="UP000001514">
    <property type="component" value="Unassembled WGS sequence"/>
</dbReference>
<dbReference type="EMBL" id="GL377570">
    <property type="protein sequence ID" value="EFJ34225.1"/>
    <property type="molecule type" value="Genomic_DNA"/>
</dbReference>
<feature type="repeat" description="TPR" evidence="1">
    <location>
        <begin position="180"/>
        <end position="213"/>
    </location>
</feature>
<dbReference type="eggNOG" id="ENOG502QQZU">
    <property type="taxonomic scope" value="Eukaryota"/>
</dbReference>
<feature type="region of interest" description="Disordered" evidence="2">
    <location>
        <begin position="38"/>
        <end position="61"/>
    </location>
</feature>
<sequence>MEMVASSTALALHALGRASRMPLPATVPSSRRLEISSPGSIRFAAPDSSGRRRSLSRSRPQCSRLPLAVEERSLKDRVRRIAALFLGSSALLLAAGMNSCRVARAEEAIASANENVATTTAMEQKEGAPEKKKTLRRRTQEEEEEILDDLTRLHGFMEKRDMPAAIKVLSKLIDMNPSQLEFRFIRGHAYEYIGDLDNALKEFEDAVKVDPLSLRALQGLALVLKKQGKDIDFIQKIVEDAAAKATEEDRPKDARNFRMLKGQLLTLKEELPQALELYEQLSKEDPTDFRPHVCQGLVCCMLGELDQAEEHFSNFEKYCPQYYEGREAIEDLVNRARSDAKQRMEEESSKVATQS</sequence>
<dbReference type="KEGG" id="smo:SELMODRAFT_406722"/>
<gene>
    <name evidence="3" type="ORF">SELMODRAFT_406722</name>
</gene>
<dbReference type="InterPro" id="IPR011990">
    <property type="entry name" value="TPR-like_helical_dom_sf"/>
</dbReference>
<dbReference type="OrthoDB" id="66906at2759"/>
<evidence type="ECO:0000313" key="4">
    <source>
        <dbReference type="Proteomes" id="UP000001514"/>
    </source>
</evidence>
<dbReference type="AlphaFoldDB" id="D8R189"/>
<dbReference type="Gramene" id="EFJ34225">
    <property type="protein sequence ID" value="EFJ34225"/>
    <property type="gene ID" value="SELMODRAFT_406722"/>
</dbReference>
<evidence type="ECO:0000256" key="2">
    <source>
        <dbReference type="SAM" id="MobiDB-lite"/>
    </source>
</evidence>